<dbReference type="EMBL" id="VLNT01000002">
    <property type="protein sequence ID" value="TSD65511.1"/>
    <property type="molecule type" value="Genomic_DNA"/>
</dbReference>
<dbReference type="RefSeq" id="WP_143911634.1">
    <property type="nucleotide sequence ID" value="NZ_VLNT01000002.1"/>
</dbReference>
<evidence type="ECO:0000259" key="1">
    <source>
        <dbReference type="Pfam" id="PF00561"/>
    </source>
</evidence>
<comment type="caution">
    <text evidence="2">The sequence shown here is derived from an EMBL/GenBank/DDBJ whole genome shotgun (WGS) entry which is preliminary data.</text>
</comment>
<dbReference type="InterPro" id="IPR029058">
    <property type="entry name" value="AB_hydrolase_fold"/>
</dbReference>
<keyword evidence="3" id="KW-1185">Reference proteome</keyword>
<keyword evidence="2" id="KW-0378">Hydrolase</keyword>
<reference evidence="2 3" key="1">
    <citation type="submission" date="2019-07" db="EMBL/GenBank/DDBJ databases">
        <authorList>
            <person name="Zhao L.H."/>
        </authorList>
    </citation>
    <scope>NUCLEOTIDE SEQUENCE [LARGE SCALE GENOMIC DNA]</scope>
    <source>
        <strain evidence="2 3">Co35</strain>
    </source>
</reference>
<dbReference type="Pfam" id="PF00561">
    <property type="entry name" value="Abhydrolase_1"/>
    <property type="match status" value="1"/>
</dbReference>
<dbReference type="InterPro" id="IPR050471">
    <property type="entry name" value="AB_hydrolase"/>
</dbReference>
<dbReference type="GO" id="GO:0016787">
    <property type="term" value="F:hydrolase activity"/>
    <property type="evidence" value="ECO:0007669"/>
    <property type="project" value="UniProtKB-KW"/>
</dbReference>
<dbReference type="InterPro" id="IPR000073">
    <property type="entry name" value="AB_hydrolase_1"/>
</dbReference>
<dbReference type="SUPFAM" id="SSF53474">
    <property type="entry name" value="alpha/beta-Hydrolases"/>
    <property type="match status" value="1"/>
</dbReference>
<dbReference type="Gene3D" id="3.40.50.1820">
    <property type="entry name" value="alpha/beta hydrolase"/>
    <property type="match status" value="1"/>
</dbReference>
<gene>
    <name evidence="2" type="ORF">FNM00_03535</name>
</gene>
<name>A0A554SGN9_9ACTN</name>
<sequence length="294" mass="32582">MISHETLRYVDIDSQDGTRIRAWTNDVAGPSVLLSNGLGTNPFAWPGLLREDCGVHVVSWNHRGTGGGGRVAKRRVNLDAFVEDAVATLDAFGLERAPVLAWSAGVTVAFELARRFPDRVEGIYAIAGVPGDTFSTTLAPLRVPPFIARRMVVALSHTARRFGPLVEPLTRDLPVVPLASRVLRRTRLIDPAADLEELQALLHEFRTTHPRWYAHLALSVKDHQRISLSAIDYPVRFLAGRRDLLVGARYVKTAADRIAHAAYDEINATHFIGVEFPDYVTESLHDFLADLRRG</sequence>
<evidence type="ECO:0000313" key="3">
    <source>
        <dbReference type="Proteomes" id="UP000316988"/>
    </source>
</evidence>
<dbReference type="AlphaFoldDB" id="A0A554SGN9"/>
<dbReference type="PANTHER" id="PTHR43433">
    <property type="entry name" value="HYDROLASE, ALPHA/BETA FOLD FAMILY PROTEIN"/>
    <property type="match status" value="1"/>
</dbReference>
<proteinExistence type="predicted"/>
<evidence type="ECO:0000313" key="2">
    <source>
        <dbReference type="EMBL" id="TSD65511.1"/>
    </source>
</evidence>
<protein>
    <submittedName>
        <fullName evidence="2">Alpha/beta hydrolase</fullName>
    </submittedName>
</protein>
<dbReference type="PANTHER" id="PTHR43433:SF5">
    <property type="entry name" value="AB HYDROLASE-1 DOMAIN-CONTAINING PROTEIN"/>
    <property type="match status" value="1"/>
</dbReference>
<dbReference type="OrthoDB" id="5172953at2"/>
<organism evidence="2 3">
    <name type="scientific">Aeromicrobium piscarium</name>
    <dbReference type="NCBI Taxonomy" id="2590901"/>
    <lineage>
        <taxon>Bacteria</taxon>
        <taxon>Bacillati</taxon>
        <taxon>Actinomycetota</taxon>
        <taxon>Actinomycetes</taxon>
        <taxon>Propionibacteriales</taxon>
        <taxon>Nocardioidaceae</taxon>
        <taxon>Aeromicrobium</taxon>
    </lineage>
</organism>
<feature type="domain" description="AB hydrolase-1" evidence="1">
    <location>
        <begin position="30"/>
        <end position="272"/>
    </location>
</feature>
<dbReference type="Proteomes" id="UP000316988">
    <property type="component" value="Unassembled WGS sequence"/>
</dbReference>
<accession>A0A554SGN9</accession>